<dbReference type="AlphaFoldDB" id="A0A7J7GIY8"/>
<evidence type="ECO:0000256" key="7">
    <source>
        <dbReference type="ARBA" id="ARBA00022737"/>
    </source>
</evidence>
<dbReference type="GO" id="GO:0043531">
    <property type="term" value="F:ADP binding"/>
    <property type="evidence" value="ECO:0007669"/>
    <property type="project" value="InterPro"/>
</dbReference>
<gene>
    <name evidence="15" type="ORF">HYC85_023597</name>
</gene>
<keyword evidence="10" id="KW-0067">ATP-binding</keyword>
<dbReference type="Gene3D" id="1.10.10.10">
    <property type="entry name" value="Winged helix-like DNA-binding domain superfamily/Winged helix DNA-binding domain"/>
    <property type="match status" value="1"/>
</dbReference>
<dbReference type="GO" id="GO:0009626">
    <property type="term" value="P:plant-type hypersensitive response"/>
    <property type="evidence" value="ECO:0007669"/>
    <property type="project" value="UniProtKB-KW"/>
</dbReference>
<comment type="similarity">
    <text evidence="3">Belongs to the disease resistance NB-LRR family.</text>
</comment>
<keyword evidence="9" id="KW-0611">Plant defense</keyword>
<evidence type="ECO:0008006" key="17">
    <source>
        <dbReference type="Google" id="ProtNLM"/>
    </source>
</evidence>
<evidence type="ECO:0000313" key="15">
    <source>
        <dbReference type="EMBL" id="KAF5939338.1"/>
    </source>
</evidence>
<dbReference type="InterPro" id="IPR044974">
    <property type="entry name" value="Disease_R_plants"/>
</dbReference>
<dbReference type="CDD" id="cd14798">
    <property type="entry name" value="RX-CC_like"/>
    <property type="match status" value="1"/>
</dbReference>
<evidence type="ECO:0000313" key="16">
    <source>
        <dbReference type="Proteomes" id="UP000593564"/>
    </source>
</evidence>
<feature type="coiled-coil region" evidence="11">
    <location>
        <begin position="1"/>
        <end position="32"/>
    </location>
</feature>
<keyword evidence="5" id="KW-0433">Leucine-rich repeat</keyword>
<dbReference type="Pfam" id="PF23559">
    <property type="entry name" value="WHD_DRP"/>
    <property type="match status" value="1"/>
</dbReference>
<name>A0A7J7GIY8_CAMSI</name>
<evidence type="ECO:0000256" key="11">
    <source>
        <dbReference type="SAM" id="Coils"/>
    </source>
</evidence>
<dbReference type="InterPro" id="IPR038005">
    <property type="entry name" value="RX-like_CC"/>
</dbReference>
<dbReference type="Pfam" id="PF00931">
    <property type="entry name" value="NB-ARC"/>
    <property type="match status" value="1"/>
</dbReference>
<dbReference type="InterPro" id="IPR032675">
    <property type="entry name" value="LRR_dom_sf"/>
</dbReference>
<comment type="subcellular location">
    <subcellularLocation>
        <location evidence="2">Cytoplasm</location>
    </subcellularLocation>
</comment>
<dbReference type="PANTHER" id="PTHR23155">
    <property type="entry name" value="DISEASE RESISTANCE PROTEIN RP"/>
    <property type="match status" value="1"/>
</dbReference>
<dbReference type="InterPro" id="IPR036388">
    <property type="entry name" value="WH-like_DNA-bd_sf"/>
</dbReference>
<dbReference type="InterPro" id="IPR042197">
    <property type="entry name" value="Apaf_helical"/>
</dbReference>
<dbReference type="EMBL" id="JACBKZ010000011">
    <property type="protein sequence ID" value="KAF5939338.1"/>
    <property type="molecule type" value="Genomic_DNA"/>
</dbReference>
<evidence type="ECO:0000256" key="4">
    <source>
        <dbReference type="ARBA" id="ARBA00022490"/>
    </source>
</evidence>
<evidence type="ECO:0000256" key="9">
    <source>
        <dbReference type="ARBA" id="ARBA00022821"/>
    </source>
</evidence>
<dbReference type="GO" id="GO:0051607">
    <property type="term" value="P:defense response to virus"/>
    <property type="evidence" value="ECO:0007669"/>
    <property type="project" value="UniProtKB-ARBA"/>
</dbReference>
<evidence type="ECO:0000256" key="8">
    <source>
        <dbReference type="ARBA" id="ARBA00022741"/>
    </source>
</evidence>
<sequence length="879" mass="101651">MAEAESAISFLMDNLEELMISKRDLISEVKDQIERPYKDLRFFHEVLLQFSELDEVQNLKARIGNLVYDAEYTVDLFVVTSTMSKKNMMMMPQKDRSLNLDHVKKEIAAIKTEVKEIYDKKIYKKGKGKGKGKGIANIQVGSSRANTITCTWDEEIMVGFKDEAMSLKEQLTRGRNQLVVISIVGMAGLGKTTLAKNLYNDPLVVYHFHIRGWISVSQEYRKRDLLLGLLSFVMQHKNEINQMKDDDKLGEQLYKGLKGRRYFIVMDDIWNGKAWDDLKILFPNDNNGSRIMFTSRHREVAMHAKPSIPISVRFLRDDESWDLFRQKVFGRGESCPPKFTEIGKQIVKRCQGLPLAIVVVAGMLVNEGKSLEVWNHAKETLNSQMDVDPQLWMKTLSLGYNQLPHHLKPCFLYFGTFPEDFEIPVRKLIWLWIAEGFIRKTAGKCLEDVAEEYLMDLIDRSLVLVSRRGYNGKIKACSIHDLLHDYCLRKVDEEYFFQRISNIQHLPSSSKICFERMRRLGIDTDNLKAMFDIDSFSGIRSLLSFKRHLYTECHLESLPLRFQLLRVFEDVIPFSICSQYLWVNELVLLRYLSLHNFQPYSHFFPISISNLWNLETLILSSESSITLPQSIRKMEKLRHLHFVGGGRYVIESQDPYDCYPFSLDNLQTLSLVDPLSCSDFLGGTRNLKRLGFQGHVECGGCLTFPRLDSLNNLEELRLFNTIWYLDTGIRSNKLGGIKFPTNLKKLTLKKTYLDWDEMSTLSKLLPNLECLKFLEKACNGQSWETSRDFSGLKFLKLASLNLVWWNASSNHFPSLQQLVISKCHCLAKIPSEIGNIPTLQMIEVDWCNSSLANSAREIKEEQESLGNNWLQIIMSYNQF</sequence>
<proteinExistence type="inferred from homology"/>
<comment type="function">
    <text evidence="1">Confers resistance to late blight (Phytophthora infestans) races carrying the avirulence gene Avr1. Resistance proteins guard the plant against pathogens that contain an appropriate avirulence protein via an indirect interaction with this avirulence protein. That triggers a defense system including the hypersensitive response, which restricts the pathogen growth.</text>
</comment>
<feature type="domain" description="Disease resistance R13L4/SHOC-2-like LRR" evidence="14">
    <location>
        <begin position="555"/>
        <end position="846"/>
    </location>
</feature>
<keyword evidence="7" id="KW-0677">Repeat</keyword>
<keyword evidence="4" id="KW-0963">Cytoplasm</keyword>
<dbReference type="GO" id="GO:0005524">
    <property type="term" value="F:ATP binding"/>
    <property type="evidence" value="ECO:0007669"/>
    <property type="project" value="UniProtKB-KW"/>
</dbReference>
<keyword evidence="11" id="KW-0175">Coiled coil</keyword>
<dbReference type="Proteomes" id="UP000593564">
    <property type="component" value="Unassembled WGS sequence"/>
</dbReference>
<keyword evidence="8" id="KW-0547">Nucleotide-binding</keyword>
<organism evidence="15 16">
    <name type="scientific">Camellia sinensis</name>
    <name type="common">Tea plant</name>
    <name type="synonym">Thea sinensis</name>
    <dbReference type="NCBI Taxonomy" id="4442"/>
    <lineage>
        <taxon>Eukaryota</taxon>
        <taxon>Viridiplantae</taxon>
        <taxon>Streptophyta</taxon>
        <taxon>Embryophyta</taxon>
        <taxon>Tracheophyta</taxon>
        <taxon>Spermatophyta</taxon>
        <taxon>Magnoliopsida</taxon>
        <taxon>eudicotyledons</taxon>
        <taxon>Gunneridae</taxon>
        <taxon>Pentapetalae</taxon>
        <taxon>asterids</taxon>
        <taxon>Ericales</taxon>
        <taxon>Theaceae</taxon>
        <taxon>Camellia</taxon>
    </lineage>
</organism>
<keyword evidence="6" id="KW-0381">Hypersensitive response</keyword>
<dbReference type="FunFam" id="1.10.10.10:FF:000322">
    <property type="entry name" value="Probable disease resistance protein At1g63360"/>
    <property type="match status" value="1"/>
</dbReference>
<evidence type="ECO:0000256" key="1">
    <source>
        <dbReference type="ARBA" id="ARBA00002074"/>
    </source>
</evidence>
<dbReference type="Gene3D" id="1.20.5.4130">
    <property type="match status" value="1"/>
</dbReference>
<dbReference type="Gene3D" id="3.80.10.10">
    <property type="entry name" value="Ribonuclease Inhibitor"/>
    <property type="match status" value="1"/>
</dbReference>
<evidence type="ECO:0000256" key="6">
    <source>
        <dbReference type="ARBA" id="ARBA00022667"/>
    </source>
</evidence>
<accession>A0A7J7GIY8</accession>
<comment type="caution">
    <text evidence="15">The sequence shown here is derived from an EMBL/GenBank/DDBJ whole genome shotgun (WGS) entry which is preliminary data.</text>
</comment>
<evidence type="ECO:0000259" key="14">
    <source>
        <dbReference type="Pfam" id="PF23598"/>
    </source>
</evidence>
<dbReference type="Gene3D" id="1.10.8.430">
    <property type="entry name" value="Helical domain of apoptotic protease-activating factors"/>
    <property type="match status" value="1"/>
</dbReference>
<dbReference type="PRINTS" id="PR00364">
    <property type="entry name" value="DISEASERSIST"/>
</dbReference>
<evidence type="ECO:0000256" key="10">
    <source>
        <dbReference type="ARBA" id="ARBA00022840"/>
    </source>
</evidence>
<feature type="domain" description="Disease resistance protein winged helix" evidence="13">
    <location>
        <begin position="417"/>
        <end position="485"/>
    </location>
</feature>
<dbReference type="FunFam" id="3.40.50.300:FF:001091">
    <property type="entry name" value="Probable disease resistance protein At1g61300"/>
    <property type="match status" value="1"/>
</dbReference>
<reference evidence="16" key="1">
    <citation type="journal article" date="2020" name="Nat. Commun.">
        <title>Genome assembly of wild tea tree DASZ reveals pedigree and selection history of tea varieties.</title>
        <authorList>
            <person name="Zhang W."/>
            <person name="Zhang Y."/>
            <person name="Qiu H."/>
            <person name="Guo Y."/>
            <person name="Wan H."/>
            <person name="Zhang X."/>
            <person name="Scossa F."/>
            <person name="Alseekh S."/>
            <person name="Zhang Q."/>
            <person name="Wang P."/>
            <person name="Xu L."/>
            <person name="Schmidt M.H."/>
            <person name="Jia X."/>
            <person name="Li D."/>
            <person name="Zhu A."/>
            <person name="Guo F."/>
            <person name="Chen W."/>
            <person name="Ni D."/>
            <person name="Usadel B."/>
            <person name="Fernie A.R."/>
            <person name="Wen W."/>
        </authorList>
    </citation>
    <scope>NUCLEOTIDE SEQUENCE [LARGE SCALE GENOMIC DNA]</scope>
    <source>
        <strain evidence="16">cv. G240</strain>
    </source>
</reference>
<dbReference type="Pfam" id="PF23598">
    <property type="entry name" value="LRR_14"/>
    <property type="match status" value="1"/>
</dbReference>
<dbReference type="InterPro" id="IPR058922">
    <property type="entry name" value="WHD_DRP"/>
</dbReference>
<evidence type="ECO:0000259" key="13">
    <source>
        <dbReference type="Pfam" id="PF23559"/>
    </source>
</evidence>
<dbReference type="InterPro" id="IPR002182">
    <property type="entry name" value="NB-ARC"/>
</dbReference>
<dbReference type="SUPFAM" id="SSF52540">
    <property type="entry name" value="P-loop containing nucleoside triphosphate hydrolases"/>
    <property type="match status" value="1"/>
</dbReference>
<keyword evidence="16" id="KW-1185">Reference proteome</keyword>
<dbReference type="Gene3D" id="3.40.50.300">
    <property type="entry name" value="P-loop containing nucleotide triphosphate hydrolases"/>
    <property type="match status" value="1"/>
</dbReference>
<evidence type="ECO:0000256" key="2">
    <source>
        <dbReference type="ARBA" id="ARBA00004496"/>
    </source>
</evidence>
<evidence type="ECO:0000259" key="12">
    <source>
        <dbReference type="Pfam" id="PF00931"/>
    </source>
</evidence>
<dbReference type="InterPro" id="IPR055414">
    <property type="entry name" value="LRR_R13L4/SHOC2-like"/>
</dbReference>
<dbReference type="SUPFAM" id="SSF52058">
    <property type="entry name" value="L domain-like"/>
    <property type="match status" value="1"/>
</dbReference>
<dbReference type="PANTHER" id="PTHR23155:SF1152">
    <property type="entry name" value="AAA+ ATPASE DOMAIN-CONTAINING PROTEIN"/>
    <property type="match status" value="1"/>
</dbReference>
<evidence type="ECO:0000256" key="5">
    <source>
        <dbReference type="ARBA" id="ARBA00022614"/>
    </source>
</evidence>
<feature type="domain" description="NB-ARC" evidence="12">
    <location>
        <begin position="165"/>
        <end position="330"/>
    </location>
</feature>
<reference evidence="15 16" key="2">
    <citation type="submission" date="2020-07" db="EMBL/GenBank/DDBJ databases">
        <title>Genome assembly of wild tea tree DASZ reveals pedigree and selection history of tea varieties.</title>
        <authorList>
            <person name="Zhang W."/>
        </authorList>
    </citation>
    <scope>NUCLEOTIDE SEQUENCE [LARGE SCALE GENOMIC DNA]</scope>
    <source>
        <strain evidence="16">cv. G240</strain>
        <tissue evidence="15">Leaf</tissue>
    </source>
</reference>
<evidence type="ECO:0000256" key="3">
    <source>
        <dbReference type="ARBA" id="ARBA00008894"/>
    </source>
</evidence>
<dbReference type="InterPro" id="IPR027417">
    <property type="entry name" value="P-loop_NTPase"/>
</dbReference>
<protein>
    <recommendedName>
        <fullName evidence="17">NB-ARC domain-containing protein</fullName>
    </recommendedName>
</protein>